<dbReference type="OrthoDB" id="5976021at2"/>
<keyword evidence="1" id="KW-0732">Signal</keyword>
<accession>A0A0A0EKX2</accession>
<keyword evidence="3" id="KW-1185">Reference proteome</keyword>
<evidence type="ECO:0008006" key="4">
    <source>
        <dbReference type="Google" id="ProtNLM"/>
    </source>
</evidence>
<proteinExistence type="predicted"/>
<dbReference type="EMBL" id="AVPS01000011">
    <property type="protein sequence ID" value="KGM50788.1"/>
    <property type="molecule type" value="Genomic_DNA"/>
</dbReference>
<reference evidence="2 3" key="1">
    <citation type="submission" date="2013-08" db="EMBL/GenBank/DDBJ databases">
        <title>Genome sequencing of Lysobacter.</title>
        <authorList>
            <person name="Zhang S."/>
            <person name="Wang G."/>
        </authorList>
    </citation>
    <scope>NUCLEOTIDE SEQUENCE [LARGE SCALE GENOMIC DNA]</scope>
    <source>
        <strain evidence="2 3">Ko07</strain>
    </source>
</reference>
<protein>
    <recommendedName>
        <fullName evidence="4">Lipoprotein</fullName>
    </recommendedName>
</protein>
<name>A0A0A0EKX2_9GAMM</name>
<gene>
    <name evidence="2" type="ORF">N792_03015</name>
</gene>
<dbReference type="Proteomes" id="UP000030017">
    <property type="component" value="Unassembled WGS sequence"/>
</dbReference>
<comment type="caution">
    <text evidence="2">The sequence shown here is derived from an EMBL/GenBank/DDBJ whole genome shotgun (WGS) entry which is preliminary data.</text>
</comment>
<evidence type="ECO:0000256" key="1">
    <source>
        <dbReference type="SAM" id="SignalP"/>
    </source>
</evidence>
<organism evidence="2 3">
    <name type="scientific">Lysobacter concretionis Ko07 = DSM 16239</name>
    <dbReference type="NCBI Taxonomy" id="1122185"/>
    <lineage>
        <taxon>Bacteria</taxon>
        <taxon>Pseudomonadati</taxon>
        <taxon>Pseudomonadota</taxon>
        <taxon>Gammaproteobacteria</taxon>
        <taxon>Lysobacterales</taxon>
        <taxon>Lysobacteraceae</taxon>
        <taxon>Novilysobacter</taxon>
    </lineage>
</organism>
<sequence>MHAADIIFRGGLAATLVAAMSACAAGPVGPGTPPAGAESGVAAGMARIGDLPGDSQYQRFIVKYRPASEPGRSSAAVQQRLDAVASSAGFAGGPLRLEWQRRLAVDADVFKASRPLDRDEAAALMAQFARDPQVEYIEVDGVVTIRQGVDVPPVKPLGDG</sequence>
<dbReference type="RefSeq" id="WP_036195830.1">
    <property type="nucleotide sequence ID" value="NZ_AVPS01000011.1"/>
</dbReference>
<dbReference type="eggNOG" id="COG1404">
    <property type="taxonomic scope" value="Bacteria"/>
</dbReference>
<dbReference type="AlphaFoldDB" id="A0A0A0EKX2"/>
<evidence type="ECO:0000313" key="3">
    <source>
        <dbReference type="Proteomes" id="UP000030017"/>
    </source>
</evidence>
<feature type="signal peptide" evidence="1">
    <location>
        <begin position="1"/>
        <end position="24"/>
    </location>
</feature>
<evidence type="ECO:0000313" key="2">
    <source>
        <dbReference type="EMBL" id="KGM50788.1"/>
    </source>
</evidence>
<feature type="chain" id="PRO_5001969046" description="Lipoprotein" evidence="1">
    <location>
        <begin position="25"/>
        <end position="160"/>
    </location>
</feature>